<evidence type="ECO:0000313" key="11">
    <source>
        <dbReference type="Proteomes" id="UP001159042"/>
    </source>
</evidence>
<proteinExistence type="predicted"/>
<dbReference type="AlphaFoldDB" id="A0AAV8W5B2"/>
<evidence type="ECO:0000256" key="6">
    <source>
        <dbReference type="ARBA" id="ARBA00039088"/>
    </source>
</evidence>
<reference evidence="10 11" key="1">
    <citation type="journal article" date="2023" name="Insect Mol. Biol.">
        <title>Genome sequencing provides insights into the evolution of gene families encoding plant cell wall-degrading enzymes in longhorned beetles.</title>
        <authorList>
            <person name="Shin N.R."/>
            <person name="Okamura Y."/>
            <person name="Kirsch R."/>
            <person name="Pauchet Y."/>
        </authorList>
    </citation>
    <scope>NUCLEOTIDE SEQUENCE [LARGE SCALE GENOMIC DNA]</scope>
    <source>
        <strain evidence="10">EAD_L_NR</strain>
    </source>
</reference>
<keyword evidence="8" id="KW-0472">Membrane</keyword>
<dbReference type="InterPro" id="IPR023173">
    <property type="entry name" value="NADPH_Cyt_P450_Rdtase_alpha"/>
</dbReference>
<dbReference type="Pfam" id="PF00667">
    <property type="entry name" value="FAD_binding_1"/>
    <property type="match status" value="1"/>
</dbReference>
<name>A0AAV8W5B2_9CUCU</name>
<gene>
    <name evidence="10" type="ORF">NQ315_003125</name>
</gene>
<dbReference type="InterPro" id="IPR001709">
    <property type="entry name" value="Flavoprot_Pyr_Nucl_cyt_Rdtase"/>
</dbReference>
<keyword evidence="8" id="KW-1133">Transmembrane helix</keyword>
<keyword evidence="3" id="KW-0274">FAD</keyword>
<dbReference type="GO" id="GO:0005829">
    <property type="term" value="C:cytosol"/>
    <property type="evidence" value="ECO:0007669"/>
    <property type="project" value="TreeGrafter"/>
</dbReference>
<feature type="domain" description="FAD-binding FR-type" evidence="9">
    <location>
        <begin position="33"/>
        <end position="292"/>
    </location>
</feature>
<dbReference type="PANTHER" id="PTHR19384:SF17">
    <property type="entry name" value="NADPH--CYTOCHROME P450 REDUCTASE"/>
    <property type="match status" value="1"/>
</dbReference>
<dbReference type="GO" id="GO:0003958">
    <property type="term" value="F:NADPH-hemoprotein reductase activity"/>
    <property type="evidence" value="ECO:0007669"/>
    <property type="project" value="UniProtKB-EC"/>
</dbReference>
<dbReference type="InterPro" id="IPR003097">
    <property type="entry name" value="CysJ-like_FAD-binding"/>
</dbReference>
<evidence type="ECO:0000313" key="10">
    <source>
        <dbReference type="EMBL" id="KAJ8921507.1"/>
    </source>
</evidence>
<dbReference type="PRINTS" id="PR00371">
    <property type="entry name" value="FPNCR"/>
</dbReference>
<organism evidence="10 11">
    <name type="scientific">Exocentrus adspersus</name>
    <dbReference type="NCBI Taxonomy" id="1586481"/>
    <lineage>
        <taxon>Eukaryota</taxon>
        <taxon>Metazoa</taxon>
        <taxon>Ecdysozoa</taxon>
        <taxon>Arthropoda</taxon>
        <taxon>Hexapoda</taxon>
        <taxon>Insecta</taxon>
        <taxon>Pterygota</taxon>
        <taxon>Neoptera</taxon>
        <taxon>Endopterygota</taxon>
        <taxon>Coleoptera</taxon>
        <taxon>Polyphaga</taxon>
        <taxon>Cucujiformia</taxon>
        <taxon>Chrysomeloidea</taxon>
        <taxon>Cerambycidae</taxon>
        <taxon>Lamiinae</taxon>
        <taxon>Acanthocinini</taxon>
        <taxon>Exocentrus</taxon>
    </lineage>
</organism>
<dbReference type="PROSITE" id="PS51384">
    <property type="entry name" value="FAD_FR"/>
    <property type="match status" value="1"/>
</dbReference>
<comment type="cofactor">
    <cofactor evidence="1">
        <name>FAD</name>
        <dbReference type="ChEBI" id="CHEBI:57692"/>
    </cofactor>
</comment>
<dbReference type="Gene3D" id="3.40.50.80">
    <property type="entry name" value="Nucleotide-binding domain of ferredoxin-NADP reductase (FNR) module"/>
    <property type="match status" value="1"/>
</dbReference>
<dbReference type="Gene3D" id="1.20.990.10">
    <property type="entry name" value="NADPH-cytochrome p450 Reductase, Chain A, domain 3"/>
    <property type="match status" value="1"/>
</dbReference>
<dbReference type="GO" id="GO:0050660">
    <property type="term" value="F:flavin adenine dinucleotide binding"/>
    <property type="evidence" value="ECO:0007669"/>
    <property type="project" value="TreeGrafter"/>
</dbReference>
<dbReference type="GO" id="GO:0010181">
    <property type="term" value="F:FMN binding"/>
    <property type="evidence" value="ECO:0007669"/>
    <property type="project" value="TreeGrafter"/>
</dbReference>
<accession>A0AAV8W5B2</accession>
<dbReference type="GO" id="GO:0030586">
    <property type="term" value="F:[methionine synthase] reductase (NADPH) activity"/>
    <property type="evidence" value="ECO:0007669"/>
    <property type="project" value="UniProtKB-EC"/>
</dbReference>
<keyword evidence="8" id="KW-0812">Transmembrane</keyword>
<dbReference type="InterPro" id="IPR039261">
    <property type="entry name" value="FNR_nucleotide-bd"/>
</dbReference>
<dbReference type="InterPro" id="IPR017938">
    <property type="entry name" value="Riboflavin_synthase-like_b-brl"/>
</dbReference>
<dbReference type="InterPro" id="IPR017927">
    <property type="entry name" value="FAD-bd_FR_type"/>
</dbReference>
<dbReference type="InterPro" id="IPR001433">
    <property type="entry name" value="OxRdtase_FAD/NAD-bd"/>
</dbReference>
<keyword evidence="2" id="KW-0285">Flavoprotein</keyword>
<evidence type="ECO:0000256" key="8">
    <source>
        <dbReference type="SAM" id="Phobius"/>
    </source>
</evidence>
<evidence type="ECO:0000256" key="5">
    <source>
        <dbReference type="ARBA" id="ARBA00023797"/>
    </source>
</evidence>
<dbReference type="SUPFAM" id="SSF63380">
    <property type="entry name" value="Riboflavin synthase domain-like"/>
    <property type="match status" value="1"/>
</dbReference>
<dbReference type="GO" id="GO:0009725">
    <property type="term" value="P:response to hormone"/>
    <property type="evidence" value="ECO:0007669"/>
    <property type="project" value="TreeGrafter"/>
</dbReference>
<dbReference type="EMBL" id="JANEYG010000010">
    <property type="protein sequence ID" value="KAJ8921507.1"/>
    <property type="molecule type" value="Genomic_DNA"/>
</dbReference>
<evidence type="ECO:0000256" key="1">
    <source>
        <dbReference type="ARBA" id="ARBA00001974"/>
    </source>
</evidence>
<dbReference type="EC" id="1.16.1.8" evidence="6"/>
<dbReference type="SUPFAM" id="SSF52343">
    <property type="entry name" value="Ferredoxin reductase-like, C-terminal NADP-linked domain"/>
    <property type="match status" value="1"/>
</dbReference>
<protein>
    <recommendedName>
        <fullName evidence="7">Methionine synthase reductase</fullName>
        <ecNumber evidence="6">1.16.1.8</ecNumber>
        <ecNumber evidence="5">1.6.2.4</ecNumber>
    </recommendedName>
</protein>
<sequence>MSNYLKLIIKNDCMGPVENVKHYEFRNKPFSNSDVFLAPIRNYRLLTEGKDVKKVYELELCAEELSYKFLPGDTIGLLPPNDEVEIEQILSRLNIDTYKNKAYKLEISETTTKKNPTLPKHIPNEGIVGEIFKYYLDVRKPPKKALIPFTENYEEVKRIEMICSPAGSKEYSDLIEGPAQTLLGLLNTFPSCHPILEVILEHSLPLQPRYYSISSSPLRKDSFCITFFIVENSDGTKGVCTGWLERIDKALEKVPFYFRKPNSFRISTDFSTPVILIAAGTGIAPFIGFFRALSTPRKGKTYLFYGCRYPDRDYLYRNELQGYLQAGVVTKVYTAFSRLGTEKWYVQDEIIKNGQEFVDVLQNKAVVYVCGDTRTVVKGVREVVVHNLVTYGGMEEAAAKDYLNVLVKENRFVADCWS</sequence>
<dbReference type="Proteomes" id="UP001159042">
    <property type="component" value="Unassembled WGS sequence"/>
</dbReference>
<keyword evidence="11" id="KW-1185">Reference proteome</keyword>
<dbReference type="Pfam" id="PF00175">
    <property type="entry name" value="NAD_binding_1"/>
    <property type="match status" value="1"/>
</dbReference>
<evidence type="ECO:0000256" key="3">
    <source>
        <dbReference type="ARBA" id="ARBA00022827"/>
    </source>
</evidence>
<dbReference type="Gene3D" id="2.40.30.10">
    <property type="entry name" value="Translation factors"/>
    <property type="match status" value="1"/>
</dbReference>
<evidence type="ECO:0000259" key="9">
    <source>
        <dbReference type="PROSITE" id="PS51384"/>
    </source>
</evidence>
<comment type="caution">
    <text evidence="10">The sequence shown here is derived from an EMBL/GenBank/DDBJ whole genome shotgun (WGS) entry which is preliminary data.</text>
</comment>
<keyword evidence="4" id="KW-0560">Oxidoreductase</keyword>
<dbReference type="FunFam" id="1.20.990.10:FF:000007">
    <property type="entry name" value="Methionine synthase reductase"/>
    <property type="match status" value="1"/>
</dbReference>
<evidence type="ECO:0000256" key="2">
    <source>
        <dbReference type="ARBA" id="ARBA00022630"/>
    </source>
</evidence>
<evidence type="ECO:0000256" key="4">
    <source>
        <dbReference type="ARBA" id="ARBA00023002"/>
    </source>
</evidence>
<evidence type="ECO:0000256" key="7">
    <source>
        <dbReference type="ARBA" id="ARBA00040659"/>
    </source>
</evidence>
<feature type="transmembrane region" description="Helical" evidence="8">
    <location>
        <begin position="270"/>
        <end position="290"/>
    </location>
</feature>
<dbReference type="EC" id="1.6.2.4" evidence="5"/>
<dbReference type="PANTHER" id="PTHR19384">
    <property type="entry name" value="NITRIC OXIDE SYNTHASE-RELATED"/>
    <property type="match status" value="1"/>
</dbReference>